<dbReference type="EMBL" id="GG698480">
    <property type="protein sequence ID" value="EGD93758.1"/>
    <property type="molecule type" value="Genomic_DNA"/>
</dbReference>
<keyword evidence="2" id="KW-1185">Reference proteome</keyword>
<organism evidence="1 2">
    <name type="scientific">Trichophyton tonsurans (strain CBS 112818)</name>
    <name type="common">Scalp ringworm fungus</name>
    <dbReference type="NCBI Taxonomy" id="647933"/>
    <lineage>
        <taxon>Eukaryota</taxon>
        <taxon>Fungi</taxon>
        <taxon>Dikarya</taxon>
        <taxon>Ascomycota</taxon>
        <taxon>Pezizomycotina</taxon>
        <taxon>Eurotiomycetes</taxon>
        <taxon>Eurotiomycetidae</taxon>
        <taxon>Onygenales</taxon>
        <taxon>Arthrodermataceae</taxon>
        <taxon>Trichophyton</taxon>
    </lineage>
</organism>
<accession>F2RR09</accession>
<dbReference type="AlphaFoldDB" id="F2RR09"/>
<evidence type="ECO:0000313" key="1">
    <source>
        <dbReference type="EMBL" id="EGD93758.1"/>
    </source>
</evidence>
<proteinExistence type="predicted"/>
<sequence>MPTFRYGAESKEECKYDRKPPSASTSTLSLFRRALHIDVSSKRSPLPFLSSLFSKRPGRLSRVLDAATPMEALPYAALPVRYGKDILILQQFLTKHSVAMLPWVILEVASPPWSMYDCLTLSWQIPGLVHDERSVTIDPGKESLFSGIKLTSVGSSQEDWTVALALCSSTQNPPLSHLDREDLTRSI</sequence>
<dbReference type="HOGENOM" id="CLU_1448710_0_0_1"/>
<protein>
    <submittedName>
        <fullName evidence="1">Uncharacterized protein</fullName>
    </submittedName>
</protein>
<dbReference type="Proteomes" id="UP000009172">
    <property type="component" value="Unassembled WGS sequence"/>
</dbReference>
<name>F2RR09_TRIT1</name>
<gene>
    <name evidence="1" type="ORF">TESG_01293</name>
</gene>
<reference evidence="2" key="1">
    <citation type="journal article" date="2012" name="MBio">
        <title>Comparative genome analysis of Trichophyton rubrum and related dermatophytes reveals candidate genes involved in infection.</title>
        <authorList>
            <person name="Martinez D.A."/>
            <person name="Oliver B.G."/>
            <person name="Graeser Y."/>
            <person name="Goldberg J.M."/>
            <person name="Li W."/>
            <person name="Martinez-Rossi N.M."/>
            <person name="Monod M."/>
            <person name="Shelest E."/>
            <person name="Barton R.C."/>
            <person name="Birch E."/>
            <person name="Brakhage A.A."/>
            <person name="Chen Z."/>
            <person name="Gurr S.J."/>
            <person name="Heiman D."/>
            <person name="Heitman J."/>
            <person name="Kosti I."/>
            <person name="Rossi A."/>
            <person name="Saif S."/>
            <person name="Samalova M."/>
            <person name="Saunders C.W."/>
            <person name="Shea T."/>
            <person name="Summerbell R.C."/>
            <person name="Xu J."/>
            <person name="Young S."/>
            <person name="Zeng Q."/>
            <person name="Birren B.W."/>
            <person name="Cuomo C.A."/>
            <person name="White T.C."/>
        </authorList>
    </citation>
    <scope>NUCLEOTIDE SEQUENCE [LARGE SCALE GENOMIC DNA]</scope>
    <source>
        <strain evidence="2">CBS 112818</strain>
    </source>
</reference>
<evidence type="ECO:0000313" key="2">
    <source>
        <dbReference type="Proteomes" id="UP000009172"/>
    </source>
</evidence>